<dbReference type="EMBL" id="JADOUA010000001">
    <property type="protein sequence ID" value="MBG6090120.1"/>
    <property type="molecule type" value="Genomic_DNA"/>
</dbReference>
<accession>A0A931DN16</accession>
<evidence type="ECO:0000313" key="3">
    <source>
        <dbReference type="Proteomes" id="UP000614047"/>
    </source>
</evidence>
<dbReference type="Gene3D" id="3.90.1570.10">
    <property type="entry name" value="tt1808, chain A"/>
    <property type="match status" value="1"/>
</dbReference>
<keyword evidence="2" id="KW-0378">Hydrolase</keyword>
<keyword evidence="2" id="KW-0540">Nuclease</keyword>
<dbReference type="Proteomes" id="UP000614047">
    <property type="component" value="Unassembled WGS sequence"/>
</dbReference>
<keyword evidence="3" id="KW-1185">Reference proteome</keyword>
<evidence type="ECO:0000313" key="2">
    <source>
        <dbReference type="EMBL" id="MBG6090120.1"/>
    </source>
</evidence>
<dbReference type="Pfam" id="PF05685">
    <property type="entry name" value="Uma2"/>
    <property type="match status" value="1"/>
</dbReference>
<dbReference type="RefSeq" id="WP_231403865.1">
    <property type="nucleotide sequence ID" value="NZ_BAABES010000021.1"/>
</dbReference>
<dbReference type="GO" id="GO:0004519">
    <property type="term" value="F:endonuclease activity"/>
    <property type="evidence" value="ECO:0007669"/>
    <property type="project" value="UniProtKB-KW"/>
</dbReference>
<dbReference type="AlphaFoldDB" id="A0A931DN16"/>
<dbReference type="InterPro" id="IPR008538">
    <property type="entry name" value="Uma2"/>
</dbReference>
<dbReference type="PANTHER" id="PTHR35400">
    <property type="entry name" value="SLR1083 PROTEIN"/>
    <property type="match status" value="1"/>
</dbReference>
<dbReference type="InterPro" id="IPR012296">
    <property type="entry name" value="Nuclease_put_TT1808"/>
</dbReference>
<keyword evidence="2" id="KW-0255">Endonuclease</keyword>
<sequence>MTDVATTSPARTPMIAVPDWPYGPYTIDDLDALPDEGVRRELVNGWITVAPWPSTVHDHAAKVLERALDRAAEAAGADLYVKGPLDIDTGPAIRVPDLVVVDGGAARAARARNARAYDAMDVQLVIEIVSPRSGSERTDRVDKVFEYARAGIPHYWLIDLEPVPVVAARTLGADGRYHVTASVTAGSTLKVDDPFPFSIDPARLLG</sequence>
<organism evidence="2 3">
    <name type="scientific">Actinomadura viridis</name>
    <dbReference type="NCBI Taxonomy" id="58110"/>
    <lineage>
        <taxon>Bacteria</taxon>
        <taxon>Bacillati</taxon>
        <taxon>Actinomycetota</taxon>
        <taxon>Actinomycetes</taxon>
        <taxon>Streptosporangiales</taxon>
        <taxon>Thermomonosporaceae</taxon>
        <taxon>Actinomadura</taxon>
    </lineage>
</organism>
<dbReference type="PANTHER" id="PTHR35400:SF3">
    <property type="entry name" value="SLL1072 PROTEIN"/>
    <property type="match status" value="1"/>
</dbReference>
<gene>
    <name evidence="2" type="ORF">IW256_004233</name>
</gene>
<comment type="caution">
    <text evidence="2">The sequence shown here is derived from an EMBL/GenBank/DDBJ whole genome shotgun (WGS) entry which is preliminary data.</text>
</comment>
<name>A0A931DN16_9ACTN</name>
<dbReference type="InterPro" id="IPR011335">
    <property type="entry name" value="Restrct_endonuc-II-like"/>
</dbReference>
<proteinExistence type="predicted"/>
<reference evidence="2" key="1">
    <citation type="submission" date="2020-11" db="EMBL/GenBank/DDBJ databases">
        <title>Sequencing the genomes of 1000 actinobacteria strains.</title>
        <authorList>
            <person name="Klenk H.-P."/>
        </authorList>
    </citation>
    <scope>NUCLEOTIDE SEQUENCE</scope>
    <source>
        <strain evidence="2">DSM 43175</strain>
    </source>
</reference>
<dbReference type="SUPFAM" id="SSF52980">
    <property type="entry name" value="Restriction endonuclease-like"/>
    <property type="match status" value="1"/>
</dbReference>
<evidence type="ECO:0000259" key="1">
    <source>
        <dbReference type="Pfam" id="PF05685"/>
    </source>
</evidence>
<feature type="domain" description="Putative restriction endonuclease" evidence="1">
    <location>
        <begin position="28"/>
        <end position="198"/>
    </location>
</feature>
<dbReference type="CDD" id="cd06260">
    <property type="entry name" value="DUF820-like"/>
    <property type="match status" value="1"/>
</dbReference>
<protein>
    <submittedName>
        <fullName evidence="2">Uma2 family endonuclease</fullName>
    </submittedName>
</protein>